<dbReference type="InterPro" id="IPR036291">
    <property type="entry name" value="NAD(P)-bd_dom_sf"/>
</dbReference>
<protein>
    <submittedName>
        <fullName evidence="4">Serine 3-dehydrogenase</fullName>
    </submittedName>
</protein>
<dbReference type="AlphaFoldDB" id="C6HVF7"/>
<dbReference type="Pfam" id="PF00106">
    <property type="entry name" value="adh_short"/>
    <property type="match status" value="1"/>
</dbReference>
<evidence type="ECO:0000256" key="3">
    <source>
        <dbReference type="RuleBase" id="RU000363"/>
    </source>
</evidence>
<dbReference type="InterPro" id="IPR002347">
    <property type="entry name" value="SDR_fam"/>
</dbReference>
<dbReference type="PANTHER" id="PTHR42901">
    <property type="entry name" value="ALCOHOL DEHYDROGENASE"/>
    <property type="match status" value="1"/>
</dbReference>
<reference evidence="4 5" key="1">
    <citation type="journal article" date="2009" name="Appl. Environ. Microbiol.">
        <title>Community genomic and proteomic analyses of chemoautotrophic iron-oxidizing "Leptospirillum rubarum" (Group II) and "Leptospirillum ferrodiazotrophum" (Group III) bacteria in acid mine drainage biofilms.</title>
        <authorList>
            <person name="Goltsman D.S."/>
            <person name="Denef V.J."/>
            <person name="Singer S.W."/>
            <person name="VerBerkmoes N.C."/>
            <person name="Lefsrud M."/>
            <person name="Mueller R.S."/>
            <person name="Dick G.J."/>
            <person name="Sun C.L."/>
            <person name="Wheeler K.E."/>
            <person name="Zemla A."/>
            <person name="Baker B.J."/>
            <person name="Hauser L."/>
            <person name="Land M."/>
            <person name="Shah M.B."/>
            <person name="Thelen M.P."/>
            <person name="Hettich R.L."/>
            <person name="Banfield J.F."/>
        </authorList>
    </citation>
    <scope>NUCLEOTIDE SEQUENCE [LARGE SCALE GENOMIC DNA]</scope>
</reference>
<dbReference type="PRINTS" id="PR00081">
    <property type="entry name" value="GDHRDH"/>
</dbReference>
<evidence type="ECO:0000256" key="1">
    <source>
        <dbReference type="ARBA" id="ARBA00006484"/>
    </source>
</evidence>
<sequence>MEERQKVAVVTGASSGIGSETVRALVGAGYVVYGGARRMDRLNELSSETGMIPRLLDVTISDSVKRFVETLPDTVDLLVNNAGGALGLDPISEMDEEAWLSMYQSNAMGTVRMVQSIFSRLKHSGQGHVVNIGSVAAIETYVGGAGYTMAKHALRALTETLRIEWLGMPIRITEIDPGLVETEFSLVRFKGDATRAKGVYAGMTPLTAKDVADAVLWAVTRPPHVNVDSILLRPLDQARVDRIHRRGG</sequence>
<dbReference type="PRINTS" id="PR00080">
    <property type="entry name" value="SDRFAMILY"/>
</dbReference>
<dbReference type="Proteomes" id="UP000009374">
    <property type="component" value="Unassembled WGS sequence"/>
</dbReference>
<dbReference type="PANTHER" id="PTHR42901:SF1">
    <property type="entry name" value="ALCOHOL DEHYDROGENASE"/>
    <property type="match status" value="1"/>
</dbReference>
<proteinExistence type="inferred from homology"/>
<dbReference type="PROSITE" id="PS00061">
    <property type="entry name" value="ADH_SHORT"/>
    <property type="match status" value="1"/>
</dbReference>
<dbReference type="InterPro" id="IPR020904">
    <property type="entry name" value="Sc_DH/Rdtase_CS"/>
</dbReference>
<comment type="similarity">
    <text evidence="1 3">Belongs to the short-chain dehydrogenases/reductases (SDR) family.</text>
</comment>
<dbReference type="GO" id="GO:0016616">
    <property type="term" value="F:oxidoreductase activity, acting on the CH-OH group of donors, NAD or NADP as acceptor"/>
    <property type="evidence" value="ECO:0007669"/>
    <property type="project" value="UniProtKB-ARBA"/>
</dbReference>
<evidence type="ECO:0000313" key="5">
    <source>
        <dbReference type="Proteomes" id="UP000009374"/>
    </source>
</evidence>
<keyword evidence="2" id="KW-0560">Oxidoreductase</keyword>
<dbReference type="FunFam" id="3.40.50.720:FF:000047">
    <property type="entry name" value="NADP-dependent L-serine/L-allo-threonine dehydrogenase"/>
    <property type="match status" value="1"/>
</dbReference>
<evidence type="ECO:0000313" key="4">
    <source>
        <dbReference type="EMBL" id="EES53375.1"/>
    </source>
</evidence>
<name>C6HVF7_9BACT</name>
<keyword evidence="5" id="KW-1185">Reference proteome</keyword>
<gene>
    <name evidence="4" type="ORF">UBAL3_79160002</name>
</gene>
<dbReference type="Gene3D" id="3.40.50.720">
    <property type="entry name" value="NAD(P)-binding Rossmann-like Domain"/>
    <property type="match status" value="1"/>
</dbReference>
<accession>C6HVF7</accession>
<evidence type="ECO:0000256" key="2">
    <source>
        <dbReference type="ARBA" id="ARBA00023002"/>
    </source>
</evidence>
<dbReference type="SUPFAM" id="SSF51735">
    <property type="entry name" value="NAD(P)-binding Rossmann-fold domains"/>
    <property type="match status" value="1"/>
</dbReference>
<organism evidence="4 5">
    <name type="scientific">Leptospirillum ferrodiazotrophum</name>
    <dbReference type="NCBI Taxonomy" id="412449"/>
    <lineage>
        <taxon>Bacteria</taxon>
        <taxon>Pseudomonadati</taxon>
        <taxon>Nitrospirota</taxon>
        <taxon>Nitrospiria</taxon>
        <taxon>Nitrospirales</taxon>
        <taxon>Nitrospiraceae</taxon>
        <taxon>Leptospirillum</taxon>
    </lineage>
</organism>
<dbReference type="EMBL" id="GG693863">
    <property type="protein sequence ID" value="EES53375.1"/>
    <property type="molecule type" value="Genomic_DNA"/>
</dbReference>